<dbReference type="Gene3D" id="3.30.70.270">
    <property type="match status" value="2"/>
</dbReference>
<accession>A0A0K0FHH2</accession>
<dbReference type="Pfam" id="PF00078">
    <property type="entry name" value="RVT_1"/>
    <property type="match status" value="1"/>
</dbReference>
<dbReference type="InterPro" id="IPR000477">
    <property type="entry name" value="RT_dom"/>
</dbReference>
<dbReference type="SUPFAM" id="SSF56672">
    <property type="entry name" value="DNA/RNA polymerases"/>
    <property type="match status" value="1"/>
</dbReference>
<protein>
    <submittedName>
        <fullName evidence="3">Reverse transcriptase domain-containing protein</fullName>
    </submittedName>
</protein>
<dbReference type="Gene3D" id="3.10.10.10">
    <property type="entry name" value="HIV Type 1 Reverse Transcriptase, subunit A, domain 1"/>
    <property type="match status" value="1"/>
</dbReference>
<dbReference type="InterPro" id="IPR043128">
    <property type="entry name" value="Rev_trsase/Diguanyl_cyclase"/>
</dbReference>
<dbReference type="InterPro" id="IPR043502">
    <property type="entry name" value="DNA/RNA_pol_sf"/>
</dbReference>
<organism evidence="2 3">
    <name type="scientific">Strongyloides venezuelensis</name>
    <name type="common">Threadworm</name>
    <dbReference type="NCBI Taxonomy" id="75913"/>
    <lineage>
        <taxon>Eukaryota</taxon>
        <taxon>Metazoa</taxon>
        <taxon>Ecdysozoa</taxon>
        <taxon>Nematoda</taxon>
        <taxon>Chromadorea</taxon>
        <taxon>Rhabditida</taxon>
        <taxon>Tylenchina</taxon>
        <taxon>Panagrolaimomorpha</taxon>
        <taxon>Strongyloidoidea</taxon>
        <taxon>Strongyloididae</taxon>
        <taxon>Strongyloides</taxon>
    </lineage>
</organism>
<dbReference type="Proteomes" id="UP000035680">
    <property type="component" value="Unassembled WGS sequence"/>
</dbReference>
<dbReference type="PANTHER" id="PTHR33050">
    <property type="entry name" value="REVERSE TRANSCRIPTASE DOMAIN-CONTAINING PROTEIN"/>
    <property type="match status" value="1"/>
</dbReference>
<evidence type="ECO:0000259" key="1">
    <source>
        <dbReference type="Pfam" id="PF00078"/>
    </source>
</evidence>
<dbReference type="WBParaSite" id="SVE_0833600.1">
    <property type="protein sequence ID" value="SVE_0833600.1"/>
    <property type="gene ID" value="SVE_0833600"/>
</dbReference>
<reference evidence="2" key="1">
    <citation type="submission" date="2014-07" db="EMBL/GenBank/DDBJ databases">
        <authorList>
            <person name="Martin A.A"/>
            <person name="De Silva N."/>
        </authorList>
    </citation>
    <scope>NUCLEOTIDE SEQUENCE</scope>
</reference>
<dbReference type="AlphaFoldDB" id="A0A0K0FHH2"/>
<evidence type="ECO:0000313" key="2">
    <source>
        <dbReference type="Proteomes" id="UP000035680"/>
    </source>
</evidence>
<sequence>MLKNKAISKLDEHEQRNKRYNLNPIFVLHGSKKDRLIVDCRELNKTIDVEKFTFETIDYVVSLMYSNKMVMTSIDLSETYHSIEIHQEISAPYIYQKIHKVLLNMFREFSNVLLSSYLDDIILVDEEDEYLSGETKRLCEVLINCGFRINEAKSVLVSSKKLQHLGYEII</sequence>
<reference evidence="3" key="2">
    <citation type="submission" date="2015-08" db="UniProtKB">
        <authorList>
            <consortium name="WormBaseParasite"/>
        </authorList>
    </citation>
    <scope>IDENTIFICATION</scope>
</reference>
<proteinExistence type="predicted"/>
<keyword evidence="2" id="KW-1185">Reference proteome</keyword>
<name>A0A0K0FHH2_STRVS</name>
<dbReference type="STRING" id="75913.A0A0K0FHH2"/>
<feature type="domain" description="Reverse transcriptase" evidence="1">
    <location>
        <begin position="90"/>
        <end position="169"/>
    </location>
</feature>
<dbReference type="InterPro" id="IPR052055">
    <property type="entry name" value="Hepadnavirus_pol/RT"/>
</dbReference>
<dbReference type="PANTHER" id="PTHR33050:SF7">
    <property type="entry name" value="RIBONUCLEASE H"/>
    <property type="match status" value="1"/>
</dbReference>
<evidence type="ECO:0000313" key="3">
    <source>
        <dbReference type="WBParaSite" id="SVE_0833600.1"/>
    </source>
</evidence>